<dbReference type="PROSITE" id="PS00188">
    <property type="entry name" value="BIOTIN"/>
    <property type="match status" value="1"/>
</dbReference>
<dbReference type="AlphaFoldDB" id="A0A820XB60"/>
<dbReference type="Proteomes" id="UP000663848">
    <property type="component" value="Unassembled WGS sequence"/>
</dbReference>
<gene>
    <name evidence="3" type="ORF">QYT958_LOCUS6757</name>
</gene>
<evidence type="ECO:0000313" key="3">
    <source>
        <dbReference type="EMBL" id="CAF4529078.1"/>
    </source>
</evidence>
<dbReference type="SUPFAM" id="SSF51230">
    <property type="entry name" value="Single hybrid motif"/>
    <property type="match status" value="1"/>
</dbReference>
<feature type="non-terminal residue" evidence="3">
    <location>
        <position position="1"/>
    </location>
</feature>
<evidence type="ECO:0000259" key="2">
    <source>
        <dbReference type="PROSITE" id="PS50968"/>
    </source>
</evidence>
<protein>
    <recommendedName>
        <fullName evidence="2">Lipoyl-binding domain-containing protein</fullName>
    </recommendedName>
</protein>
<feature type="domain" description="Lipoyl-binding" evidence="2">
    <location>
        <begin position="1"/>
        <end position="65"/>
    </location>
</feature>
<dbReference type="PROSITE" id="PS50968">
    <property type="entry name" value="BIOTINYL_LIPOYL"/>
    <property type="match status" value="1"/>
</dbReference>
<comment type="caution">
    <text evidence="3">The sequence shown here is derived from an EMBL/GenBank/DDBJ whole genome shotgun (WGS) entry which is preliminary data.</text>
</comment>
<evidence type="ECO:0000313" key="4">
    <source>
        <dbReference type="Proteomes" id="UP000663848"/>
    </source>
</evidence>
<organism evidence="3 4">
    <name type="scientific">Rotaria socialis</name>
    <dbReference type="NCBI Taxonomy" id="392032"/>
    <lineage>
        <taxon>Eukaryota</taxon>
        <taxon>Metazoa</taxon>
        <taxon>Spiralia</taxon>
        <taxon>Gnathifera</taxon>
        <taxon>Rotifera</taxon>
        <taxon>Eurotatoria</taxon>
        <taxon>Bdelloidea</taxon>
        <taxon>Philodinida</taxon>
        <taxon>Philodinidae</taxon>
        <taxon>Rotaria</taxon>
    </lineage>
</organism>
<dbReference type="InterPro" id="IPR001882">
    <property type="entry name" value="Biotin_BS"/>
</dbReference>
<dbReference type="Gene3D" id="2.40.50.100">
    <property type="match status" value="1"/>
</dbReference>
<keyword evidence="1" id="KW-0092">Biotin</keyword>
<dbReference type="CDD" id="cd06850">
    <property type="entry name" value="biotinyl_domain"/>
    <property type="match status" value="1"/>
</dbReference>
<dbReference type="PANTHER" id="PTHR45266:SF3">
    <property type="entry name" value="OXALOACETATE DECARBOXYLASE ALPHA CHAIN"/>
    <property type="match status" value="1"/>
</dbReference>
<evidence type="ECO:0000256" key="1">
    <source>
        <dbReference type="ARBA" id="ARBA00023267"/>
    </source>
</evidence>
<dbReference type="Pfam" id="PF00364">
    <property type="entry name" value="Biotin_lipoyl"/>
    <property type="match status" value="1"/>
</dbReference>
<proteinExistence type="predicted"/>
<dbReference type="InterPro" id="IPR011053">
    <property type="entry name" value="Single_hybrid_motif"/>
</dbReference>
<name>A0A820XB60_9BILA</name>
<dbReference type="FunFam" id="2.40.50.100:FF:000003">
    <property type="entry name" value="Acetyl-CoA carboxylase biotin carboxyl carrier protein"/>
    <property type="match status" value="1"/>
</dbReference>
<sequence length="65" mass="6981">APMPGQVLDVKAKPGDMIKKGDTVAVLSAMKMETVVKSSVEGKVKQIFVKIGQQIQGDDLIIELE</sequence>
<dbReference type="InterPro" id="IPR000089">
    <property type="entry name" value="Biotin_lipoyl"/>
</dbReference>
<dbReference type="PANTHER" id="PTHR45266">
    <property type="entry name" value="OXALOACETATE DECARBOXYLASE ALPHA CHAIN"/>
    <property type="match status" value="1"/>
</dbReference>
<dbReference type="EMBL" id="CAJOBR010000616">
    <property type="protein sequence ID" value="CAF4529078.1"/>
    <property type="molecule type" value="Genomic_DNA"/>
</dbReference>
<dbReference type="InterPro" id="IPR050709">
    <property type="entry name" value="Biotin_Carboxyl_Carrier/Decarb"/>
</dbReference>
<reference evidence="3" key="1">
    <citation type="submission" date="2021-02" db="EMBL/GenBank/DDBJ databases">
        <authorList>
            <person name="Nowell W R."/>
        </authorList>
    </citation>
    <scope>NUCLEOTIDE SEQUENCE</scope>
</reference>
<accession>A0A820XB60</accession>